<dbReference type="Proteomes" id="UP000324800">
    <property type="component" value="Unassembled WGS sequence"/>
</dbReference>
<dbReference type="EMBL" id="SNRW01000324">
    <property type="protein sequence ID" value="KAA6401863.1"/>
    <property type="molecule type" value="Genomic_DNA"/>
</dbReference>
<protein>
    <submittedName>
        <fullName evidence="1">Uncharacterized protein</fullName>
    </submittedName>
</protein>
<evidence type="ECO:0000313" key="2">
    <source>
        <dbReference type="Proteomes" id="UP000324800"/>
    </source>
</evidence>
<comment type="caution">
    <text evidence="1">The sequence shown here is derived from an EMBL/GenBank/DDBJ whole genome shotgun (WGS) entry which is preliminary data.</text>
</comment>
<evidence type="ECO:0000313" key="1">
    <source>
        <dbReference type="EMBL" id="KAA6401863.1"/>
    </source>
</evidence>
<accession>A0A5J4X4F8</accession>
<reference evidence="1 2" key="1">
    <citation type="submission" date="2019-03" db="EMBL/GenBank/DDBJ databases">
        <title>Single cell metagenomics reveals metabolic interactions within the superorganism composed of flagellate Streblomastix strix and complex community of Bacteroidetes bacteria on its surface.</title>
        <authorList>
            <person name="Treitli S.C."/>
            <person name="Kolisko M."/>
            <person name="Husnik F."/>
            <person name="Keeling P."/>
            <person name="Hampl V."/>
        </authorList>
    </citation>
    <scope>NUCLEOTIDE SEQUENCE [LARGE SCALE GENOMIC DNA]</scope>
    <source>
        <strain evidence="1">ST1C</strain>
    </source>
</reference>
<dbReference type="OrthoDB" id="9991797at2759"/>
<sequence length="104" mass="10799">MSCGGGVCGRGVLPPRDVYSAVIKNTKTQPLEVSVHYAGLEPGDEEVITLTVAPGSTADAPEKSVTKGTATFHKVIKKIVAGNDILEAPFQGVGSPTKGKVFEF</sequence>
<name>A0A5J4X4F8_9EUKA</name>
<proteinExistence type="predicted"/>
<organism evidence="1 2">
    <name type="scientific">Streblomastix strix</name>
    <dbReference type="NCBI Taxonomy" id="222440"/>
    <lineage>
        <taxon>Eukaryota</taxon>
        <taxon>Metamonada</taxon>
        <taxon>Preaxostyla</taxon>
        <taxon>Oxymonadida</taxon>
        <taxon>Streblomastigidae</taxon>
        <taxon>Streblomastix</taxon>
    </lineage>
</organism>
<dbReference type="AlphaFoldDB" id="A0A5J4X4F8"/>
<gene>
    <name evidence="1" type="ORF">EZS28_002610</name>
</gene>